<dbReference type="GO" id="GO:0004180">
    <property type="term" value="F:carboxypeptidase activity"/>
    <property type="evidence" value="ECO:0007669"/>
    <property type="project" value="UniProtKB-KW"/>
</dbReference>
<dbReference type="PANTHER" id="PTHR34385">
    <property type="entry name" value="D-ALANYL-D-ALANINE CARBOXYPEPTIDASE"/>
    <property type="match status" value="1"/>
</dbReference>
<dbReference type="InterPro" id="IPR009045">
    <property type="entry name" value="Zn_M74/Hedgehog-like"/>
</dbReference>
<sequence length="404" mass="47351">MQKYKHPYSHKKHISPVFFLILAFIIILAGIGYLQKNRIQLLIKGYNFTEQNMILQLDEQDIQTYIKNDKIENLEKWNTLSQQHHYLDYSLYQKQHPQTNAKDVVTYIDQFYKLYQPKLNELGYPKNILLQMMQNVSLQDFAYLTQQELPYHKTKEYLSIKGVVYQDLDKYIQSKKKPLDAVLSISYPFIVSPQKVNQTYIVNEPESLTLLIKKGFQLPSSYIPNDLKDVNIPIAKDCENKQLRKEAGQALEKMYQDALKENLHLVINSGYRSFQQQKAIYDDYFQKYDAVTAAGLVAIPGSSEHQLGLSVDLTSQSVINGQWRFFGDTPEYKWVIENAHHYGYILRYPQNKSHITGTTNEPWHFRYVGQKTAKIIYENNWTLEDYVLHYGLSSSTTLQKSNRK</sequence>
<feature type="transmembrane region" description="Helical" evidence="1">
    <location>
        <begin position="14"/>
        <end position="34"/>
    </location>
</feature>
<dbReference type="Gene3D" id="3.30.1380.10">
    <property type="match status" value="1"/>
</dbReference>
<proteinExistence type="predicted"/>
<dbReference type="PANTHER" id="PTHR34385:SF1">
    <property type="entry name" value="PEPTIDOGLYCAN L-ALANYL-D-GLUTAMATE ENDOPEPTIDASE CWLK"/>
    <property type="match status" value="1"/>
</dbReference>
<evidence type="ECO:0000313" key="3">
    <source>
        <dbReference type="EMBL" id="TCV99383.1"/>
    </source>
</evidence>
<dbReference type="AlphaFoldDB" id="A0A4R3Z5S1"/>
<keyword evidence="1" id="KW-0812">Transmembrane</keyword>
<evidence type="ECO:0000256" key="1">
    <source>
        <dbReference type="SAM" id="Phobius"/>
    </source>
</evidence>
<dbReference type="InterPro" id="IPR003709">
    <property type="entry name" value="VanY-like_core_dom"/>
</dbReference>
<keyword evidence="3" id="KW-0645">Protease</keyword>
<dbReference type="GeneID" id="98915460"/>
<accession>A0A4R3Z5S1</accession>
<keyword evidence="1" id="KW-0472">Membrane</keyword>
<organism evidence="3 4">
    <name type="scientific">Longibaculum muris</name>
    <dbReference type="NCBI Taxonomy" id="1796628"/>
    <lineage>
        <taxon>Bacteria</taxon>
        <taxon>Bacillati</taxon>
        <taxon>Bacillota</taxon>
        <taxon>Erysipelotrichia</taxon>
        <taxon>Erysipelotrichales</taxon>
        <taxon>Coprobacillaceae</taxon>
        <taxon>Longibaculum</taxon>
    </lineage>
</organism>
<dbReference type="CDD" id="cd14852">
    <property type="entry name" value="LD-carboxypeptidase"/>
    <property type="match status" value="1"/>
</dbReference>
<dbReference type="Pfam" id="PF02557">
    <property type="entry name" value="VanY"/>
    <property type="match status" value="1"/>
</dbReference>
<reference evidence="3 4" key="1">
    <citation type="submission" date="2019-03" db="EMBL/GenBank/DDBJ databases">
        <title>Genomic Encyclopedia of Type Strains, Phase IV (KMG-IV): sequencing the most valuable type-strain genomes for metagenomic binning, comparative biology and taxonomic classification.</title>
        <authorList>
            <person name="Goeker M."/>
        </authorList>
    </citation>
    <scope>NUCLEOTIDE SEQUENCE [LARGE SCALE GENOMIC DNA]</scope>
    <source>
        <strain evidence="3 4">DSM 29487</strain>
    </source>
</reference>
<gene>
    <name evidence="3" type="ORF">EDD60_11075</name>
</gene>
<dbReference type="GO" id="GO:0006508">
    <property type="term" value="P:proteolysis"/>
    <property type="evidence" value="ECO:0007669"/>
    <property type="project" value="InterPro"/>
</dbReference>
<keyword evidence="1" id="KW-1133">Transmembrane helix</keyword>
<evidence type="ECO:0000259" key="2">
    <source>
        <dbReference type="Pfam" id="PF02557"/>
    </source>
</evidence>
<comment type="caution">
    <text evidence="3">The sequence shown here is derived from an EMBL/GenBank/DDBJ whole genome shotgun (WGS) entry which is preliminary data.</text>
</comment>
<keyword evidence="3" id="KW-0378">Hydrolase</keyword>
<feature type="domain" description="D-alanyl-D-alanine carboxypeptidase-like core" evidence="2">
    <location>
        <begin position="241"/>
        <end position="369"/>
    </location>
</feature>
<dbReference type="InterPro" id="IPR052179">
    <property type="entry name" value="DD-CPase-like"/>
</dbReference>
<dbReference type="Proteomes" id="UP000295515">
    <property type="component" value="Unassembled WGS sequence"/>
</dbReference>
<dbReference type="RefSeq" id="WP_066445439.1">
    <property type="nucleotide sequence ID" value="NZ_JANKBF010000011.1"/>
</dbReference>
<keyword evidence="3" id="KW-0121">Carboxypeptidase</keyword>
<evidence type="ECO:0000313" key="4">
    <source>
        <dbReference type="Proteomes" id="UP000295515"/>
    </source>
</evidence>
<name>A0A4R3Z5S1_9FIRM</name>
<protein>
    <submittedName>
        <fullName evidence="3">D-alanyl-D-alanine carboxypeptidase</fullName>
    </submittedName>
</protein>
<dbReference type="SUPFAM" id="SSF55166">
    <property type="entry name" value="Hedgehog/DD-peptidase"/>
    <property type="match status" value="1"/>
</dbReference>
<keyword evidence="4" id="KW-1185">Reference proteome</keyword>
<dbReference type="InterPro" id="IPR058193">
    <property type="entry name" value="VanY/YodJ_core_dom"/>
</dbReference>
<dbReference type="EMBL" id="SMCQ01000010">
    <property type="protein sequence ID" value="TCV99383.1"/>
    <property type="molecule type" value="Genomic_DNA"/>
</dbReference>